<dbReference type="Pfam" id="PF01266">
    <property type="entry name" value="DAO"/>
    <property type="match status" value="1"/>
</dbReference>
<accession>A0A8J4PTS8</accession>
<organism evidence="10 11">
    <name type="scientific">Polysphondylium violaceum</name>
    <dbReference type="NCBI Taxonomy" id="133409"/>
    <lineage>
        <taxon>Eukaryota</taxon>
        <taxon>Amoebozoa</taxon>
        <taxon>Evosea</taxon>
        <taxon>Eumycetozoa</taxon>
        <taxon>Dictyostelia</taxon>
        <taxon>Dictyosteliales</taxon>
        <taxon>Dictyosteliaceae</taxon>
        <taxon>Polysphondylium</taxon>
    </lineage>
</organism>
<evidence type="ECO:0000313" key="11">
    <source>
        <dbReference type="Proteomes" id="UP000695562"/>
    </source>
</evidence>
<dbReference type="Gene3D" id="1.10.8.870">
    <property type="entry name" value="Alpha-glycerophosphate oxidase, cap domain"/>
    <property type="match status" value="1"/>
</dbReference>
<evidence type="ECO:0000259" key="9">
    <source>
        <dbReference type="Pfam" id="PF16901"/>
    </source>
</evidence>
<keyword evidence="11" id="KW-1185">Reference proteome</keyword>
<dbReference type="Gene3D" id="3.50.50.60">
    <property type="entry name" value="FAD/NAD(P)-binding domain"/>
    <property type="match status" value="1"/>
</dbReference>
<comment type="caution">
    <text evidence="10">The sequence shown here is derived from an EMBL/GenBank/DDBJ whole genome shotgun (WGS) entry which is preliminary data.</text>
</comment>
<dbReference type="Proteomes" id="UP000695562">
    <property type="component" value="Unassembled WGS sequence"/>
</dbReference>
<gene>
    <name evidence="10" type="ORF">CYY_004090</name>
</gene>
<dbReference type="GO" id="GO:0005739">
    <property type="term" value="C:mitochondrion"/>
    <property type="evidence" value="ECO:0007669"/>
    <property type="project" value="TreeGrafter"/>
</dbReference>
<dbReference type="SUPFAM" id="SSF51905">
    <property type="entry name" value="FAD/NAD(P)-binding domain"/>
    <property type="match status" value="1"/>
</dbReference>
<evidence type="ECO:0000256" key="5">
    <source>
        <dbReference type="ARBA" id="ARBA00022827"/>
    </source>
</evidence>
<keyword evidence="4 7" id="KW-0285">Flavoprotein</keyword>
<dbReference type="Pfam" id="PF16901">
    <property type="entry name" value="DAO_C"/>
    <property type="match status" value="1"/>
</dbReference>
<dbReference type="GO" id="GO:0006072">
    <property type="term" value="P:glycerol-3-phosphate metabolic process"/>
    <property type="evidence" value="ECO:0007669"/>
    <property type="project" value="UniProtKB-UniRule"/>
</dbReference>
<dbReference type="PROSITE" id="PS00978">
    <property type="entry name" value="FAD_G3PDH_2"/>
    <property type="match status" value="1"/>
</dbReference>
<dbReference type="Gene3D" id="3.30.9.10">
    <property type="entry name" value="D-Amino Acid Oxidase, subunit A, domain 2"/>
    <property type="match status" value="1"/>
</dbReference>
<protein>
    <recommendedName>
        <fullName evidence="3 7">Glycerol-3-phosphate dehydrogenase</fullName>
        <ecNumber evidence="3 7">1.1.5.3</ecNumber>
    </recommendedName>
</protein>
<dbReference type="InterPro" id="IPR000447">
    <property type="entry name" value="G3P_DH_FAD-dep"/>
</dbReference>
<proteinExistence type="inferred from homology"/>
<dbReference type="InterPro" id="IPR036188">
    <property type="entry name" value="FAD/NAD-bd_sf"/>
</dbReference>
<evidence type="ECO:0000313" key="10">
    <source>
        <dbReference type="EMBL" id="KAF2074583.1"/>
    </source>
</evidence>
<name>A0A8J4PTS8_9MYCE</name>
<dbReference type="GO" id="GO:0004368">
    <property type="term" value="F:glycerol-3-phosphate dehydrogenase (quinone) activity"/>
    <property type="evidence" value="ECO:0007669"/>
    <property type="project" value="UniProtKB-EC"/>
</dbReference>
<dbReference type="InterPro" id="IPR038299">
    <property type="entry name" value="DAO_C_sf"/>
</dbReference>
<keyword evidence="6 7" id="KW-0560">Oxidoreductase</keyword>
<dbReference type="OrthoDB" id="264015at2759"/>
<comment type="catalytic activity">
    <reaction evidence="7">
        <text>a quinone + sn-glycerol 3-phosphate = dihydroxyacetone phosphate + a quinol</text>
        <dbReference type="Rhea" id="RHEA:18977"/>
        <dbReference type="ChEBI" id="CHEBI:24646"/>
        <dbReference type="ChEBI" id="CHEBI:57597"/>
        <dbReference type="ChEBI" id="CHEBI:57642"/>
        <dbReference type="ChEBI" id="CHEBI:132124"/>
        <dbReference type="EC" id="1.1.5.3"/>
    </reaction>
</comment>
<comment type="similarity">
    <text evidence="2 7">Belongs to the FAD-dependent glycerol-3-phosphate dehydrogenase family.</text>
</comment>
<dbReference type="AlphaFoldDB" id="A0A8J4PTS8"/>
<evidence type="ECO:0000256" key="2">
    <source>
        <dbReference type="ARBA" id="ARBA00007330"/>
    </source>
</evidence>
<evidence type="ECO:0000256" key="6">
    <source>
        <dbReference type="ARBA" id="ARBA00023002"/>
    </source>
</evidence>
<feature type="domain" description="FAD dependent oxidoreductase" evidence="8">
    <location>
        <begin position="91"/>
        <end position="438"/>
    </location>
</feature>
<dbReference type="PRINTS" id="PR01001">
    <property type="entry name" value="FADG3PDH"/>
</dbReference>
<feature type="domain" description="Alpha-glycerophosphate oxidase C-terminal" evidence="9">
    <location>
        <begin position="481"/>
        <end position="599"/>
    </location>
</feature>
<evidence type="ECO:0000256" key="4">
    <source>
        <dbReference type="ARBA" id="ARBA00022630"/>
    </source>
</evidence>
<evidence type="ECO:0000256" key="1">
    <source>
        <dbReference type="ARBA" id="ARBA00001974"/>
    </source>
</evidence>
<dbReference type="EMBL" id="AJWJ01000139">
    <property type="protein sequence ID" value="KAF2074583.1"/>
    <property type="molecule type" value="Genomic_DNA"/>
</dbReference>
<dbReference type="SUPFAM" id="SSF54373">
    <property type="entry name" value="FAD-linked reductases, C-terminal domain"/>
    <property type="match status" value="1"/>
</dbReference>
<reference evidence="10" key="1">
    <citation type="submission" date="2020-01" db="EMBL/GenBank/DDBJ databases">
        <title>Development of genomics and gene disruption for Polysphondylium violaceum indicates a role for the polyketide synthase stlB in stalk morphogenesis.</title>
        <authorList>
            <person name="Narita B."/>
            <person name="Kawabe Y."/>
            <person name="Kin K."/>
            <person name="Saito T."/>
            <person name="Gibbs R."/>
            <person name="Kuspa A."/>
            <person name="Muzny D."/>
            <person name="Queller D."/>
            <person name="Richards S."/>
            <person name="Strassman J."/>
            <person name="Sucgang R."/>
            <person name="Worley K."/>
            <person name="Schaap P."/>
        </authorList>
    </citation>
    <scope>NUCLEOTIDE SEQUENCE</scope>
    <source>
        <strain evidence="10">QSvi11</strain>
    </source>
</reference>
<dbReference type="InterPro" id="IPR006076">
    <property type="entry name" value="FAD-dep_OxRdtase"/>
</dbReference>
<evidence type="ECO:0000259" key="8">
    <source>
        <dbReference type="Pfam" id="PF01266"/>
    </source>
</evidence>
<dbReference type="PANTHER" id="PTHR11985:SF15">
    <property type="entry name" value="GLYCEROL-3-PHOSPHATE DEHYDROGENASE, MITOCHONDRIAL"/>
    <property type="match status" value="1"/>
</dbReference>
<sequence>MGLLNFLSKRKLASFVALGVILPSAVVTTTKVIQYNQYQKEKEERLEAFEKEKEYNALKGNYQKYELPSRKQQFAKLEQLEKERNQEEMFDLVVIGGGATGTGVALDAQTRGLKVALFEQNDFSSGTSSRSTKLIHGGVRYLEQAIMNLDSSALKLVQEALLERTNLLHNAPHLSRPLPILIPIYSVIDLPKFWIGCKLYDSFYPFKDIPKSHYQNKEQTLIDFPYLKDGNLGSIVYYDGQHNDSRMNVSIALTAAQKGSIVLNHTEVVGFIKKENNDIHSPITGVIVKDKFTGKVYNVATTAVVNATGPFSDKIRQLDNPHVKPIISGSSGVHIVLPQNLCPPDKGFLNPKTKDGRVLFILPWEGKTIAGTTDEPSKIITDPKPTEKDIEFILETIAEFTKDGVVIGKDQVLSAWSGIRPLVQQSGVDSTSKISRSHSIRESPSGLISIVGGKWTTYRSMAQDTVDTVVSKFSMFTPKECVTRSLKLYGADQYFPNIYIYLMNKFNYPKDIAIHLTNSFGDQSFQIALKDNQTRIVKDYPYTVGEILFTVEKEYACTIEDVIARRTRLAFLDYNKAKEAIPTIADIMAKSLNWNDQEKEKQIKNAFEFLETMH</sequence>
<dbReference type="InterPro" id="IPR031656">
    <property type="entry name" value="DAO_C"/>
</dbReference>
<keyword evidence="5" id="KW-0274">FAD</keyword>
<evidence type="ECO:0000256" key="7">
    <source>
        <dbReference type="RuleBase" id="RU361217"/>
    </source>
</evidence>
<dbReference type="PANTHER" id="PTHR11985">
    <property type="entry name" value="GLYCEROL-3-PHOSPHATE DEHYDROGENASE"/>
    <property type="match status" value="1"/>
</dbReference>
<comment type="cofactor">
    <cofactor evidence="1 7">
        <name>FAD</name>
        <dbReference type="ChEBI" id="CHEBI:57692"/>
    </cofactor>
</comment>
<evidence type="ECO:0000256" key="3">
    <source>
        <dbReference type="ARBA" id="ARBA00013029"/>
    </source>
</evidence>
<dbReference type="EC" id="1.1.5.3" evidence="3 7"/>
<dbReference type="PROSITE" id="PS00977">
    <property type="entry name" value="FAD_G3PDH_1"/>
    <property type="match status" value="1"/>
</dbReference>